<keyword evidence="5" id="KW-1185">Reference proteome</keyword>
<proteinExistence type="predicted"/>
<dbReference type="InterPro" id="IPR000719">
    <property type="entry name" value="Prot_kinase_dom"/>
</dbReference>
<dbReference type="RefSeq" id="XP_005848624.1">
    <property type="nucleotide sequence ID" value="XM_005848562.1"/>
</dbReference>
<dbReference type="InterPro" id="IPR011009">
    <property type="entry name" value="Kinase-like_dom_sf"/>
</dbReference>
<sequence length="491" mass="51592">MFLDGTDGRSGELAVLKSASLGFVSSFVAPSVYSITRQDNRPLTAIYLYKDDGTVMLPTQGEAANSSNWLGCFVGRNAAVDGVQVATVQQQTPEACCRACRAWNSSAGSRAGGNSPSPLNATPSVCNVWSHCSNPDGCRFTTDDGAELALPEGGCELRFQELVQPMLGFPAALIAKGPNVPFSAGGPIVTSAPQVPGYTLLPGRGLFSFGRYNCSESLRPEVQECVLQMSPDAAGRYCQADPLCKAFNMKMDGIFGTGHSLAIFKRDANASAILFNPTGKFQCLLYLRDVTDQAPPADGGGTDLSGGAIAGIAVGSSVGALALAAPAAIAVVRRRRCRRLRQLKLAGGPQQLQLLQRRTLKFVVDPASFTYCRLPGSEGPVELGSGASGRVLKAVYRGEAVAAKEVDVGGGAANREAFVTEAVRLHQLRHPAVVGFVGVALSGSRGILLLEMCEGRDLALNLRAAGGSGQRVFGWHRRGKRAAFDLARALN</sequence>
<dbReference type="EMBL" id="GL433841">
    <property type="protein sequence ID" value="EFN56522.1"/>
    <property type="molecule type" value="Genomic_DNA"/>
</dbReference>
<evidence type="ECO:0000256" key="1">
    <source>
        <dbReference type="PROSITE-ProRule" id="PRU10141"/>
    </source>
</evidence>
<feature type="binding site" evidence="1">
    <location>
        <position position="404"/>
    </location>
    <ligand>
        <name>ATP</name>
        <dbReference type="ChEBI" id="CHEBI:30616"/>
    </ligand>
</feature>
<dbReference type="Pfam" id="PF07714">
    <property type="entry name" value="PK_Tyr_Ser-Thr"/>
    <property type="match status" value="1"/>
</dbReference>
<dbReference type="FunCoup" id="E1ZBZ8">
    <property type="interactions" value="545"/>
</dbReference>
<name>E1ZBZ8_CHLVA</name>
<feature type="domain" description="Protein kinase" evidence="3">
    <location>
        <begin position="377"/>
        <end position="491"/>
    </location>
</feature>
<dbReference type="InterPro" id="IPR051681">
    <property type="entry name" value="Ser/Thr_Kinases-Pseudokinases"/>
</dbReference>
<evidence type="ECO:0000256" key="2">
    <source>
        <dbReference type="SAM" id="Phobius"/>
    </source>
</evidence>
<keyword evidence="2" id="KW-0472">Membrane</keyword>
<dbReference type="PANTHER" id="PTHR44329">
    <property type="entry name" value="SERINE/THREONINE-PROTEIN KINASE TNNI3K-RELATED"/>
    <property type="match status" value="1"/>
</dbReference>
<dbReference type="PROSITE" id="PS00107">
    <property type="entry name" value="PROTEIN_KINASE_ATP"/>
    <property type="match status" value="1"/>
</dbReference>
<evidence type="ECO:0000313" key="5">
    <source>
        <dbReference type="Proteomes" id="UP000008141"/>
    </source>
</evidence>
<keyword evidence="2" id="KW-0812">Transmembrane</keyword>
<organism evidence="5">
    <name type="scientific">Chlorella variabilis</name>
    <name type="common">Green alga</name>
    <dbReference type="NCBI Taxonomy" id="554065"/>
    <lineage>
        <taxon>Eukaryota</taxon>
        <taxon>Viridiplantae</taxon>
        <taxon>Chlorophyta</taxon>
        <taxon>core chlorophytes</taxon>
        <taxon>Trebouxiophyceae</taxon>
        <taxon>Chlorellales</taxon>
        <taxon>Chlorellaceae</taxon>
        <taxon>Chlorella clade</taxon>
        <taxon>Chlorella</taxon>
    </lineage>
</organism>
<dbReference type="GO" id="GO:0005524">
    <property type="term" value="F:ATP binding"/>
    <property type="evidence" value="ECO:0007669"/>
    <property type="project" value="UniProtKB-UniRule"/>
</dbReference>
<evidence type="ECO:0000259" key="3">
    <source>
        <dbReference type="PROSITE" id="PS50011"/>
    </source>
</evidence>
<dbReference type="KEGG" id="cvr:CHLNCDRAFT_144136"/>
<dbReference type="GO" id="GO:0004674">
    <property type="term" value="F:protein serine/threonine kinase activity"/>
    <property type="evidence" value="ECO:0007669"/>
    <property type="project" value="TreeGrafter"/>
</dbReference>
<gene>
    <name evidence="4" type="ORF">CHLNCDRAFT_144136</name>
</gene>
<dbReference type="Proteomes" id="UP000008141">
    <property type="component" value="Unassembled WGS sequence"/>
</dbReference>
<keyword evidence="1" id="KW-0547">Nucleotide-binding</keyword>
<evidence type="ECO:0000313" key="4">
    <source>
        <dbReference type="EMBL" id="EFN56522.1"/>
    </source>
</evidence>
<accession>E1ZBZ8</accession>
<dbReference type="GeneID" id="17355929"/>
<dbReference type="OrthoDB" id="520340at2759"/>
<dbReference type="InParanoid" id="E1ZBZ8"/>
<reference evidence="4 5" key="1">
    <citation type="journal article" date="2010" name="Plant Cell">
        <title>The Chlorella variabilis NC64A genome reveals adaptation to photosymbiosis, coevolution with viruses, and cryptic sex.</title>
        <authorList>
            <person name="Blanc G."/>
            <person name="Duncan G."/>
            <person name="Agarkova I."/>
            <person name="Borodovsky M."/>
            <person name="Gurnon J."/>
            <person name="Kuo A."/>
            <person name="Lindquist E."/>
            <person name="Lucas S."/>
            <person name="Pangilinan J."/>
            <person name="Polle J."/>
            <person name="Salamov A."/>
            <person name="Terry A."/>
            <person name="Yamada T."/>
            <person name="Dunigan D.D."/>
            <person name="Grigoriev I.V."/>
            <person name="Claverie J.M."/>
            <person name="Van Etten J.L."/>
        </authorList>
    </citation>
    <scope>NUCLEOTIDE SEQUENCE [LARGE SCALE GENOMIC DNA]</scope>
    <source>
        <strain evidence="4 5">NC64A</strain>
    </source>
</reference>
<protein>
    <recommendedName>
        <fullName evidence="3">Protein kinase domain-containing protein</fullName>
    </recommendedName>
</protein>
<dbReference type="SUPFAM" id="SSF56112">
    <property type="entry name" value="Protein kinase-like (PK-like)"/>
    <property type="match status" value="1"/>
</dbReference>
<dbReference type="InterPro" id="IPR001245">
    <property type="entry name" value="Ser-Thr/Tyr_kinase_cat_dom"/>
</dbReference>
<dbReference type="InterPro" id="IPR017441">
    <property type="entry name" value="Protein_kinase_ATP_BS"/>
</dbReference>
<dbReference type="AlphaFoldDB" id="E1ZBZ8"/>
<dbReference type="Gene3D" id="1.10.510.10">
    <property type="entry name" value="Transferase(Phosphotransferase) domain 1"/>
    <property type="match status" value="1"/>
</dbReference>
<dbReference type="PROSITE" id="PS50011">
    <property type="entry name" value="PROTEIN_KINASE_DOM"/>
    <property type="match status" value="1"/>
</dbReference>
<keyword evidence="1" id="KW-0067">ATP-binding</keyword>
<feature type="transmembrane region" description="Helical" evidence="2">
    <location>
        <begin position="308"/>
        <end position="332"/>
    </location>
</feature>
<keyword evidence="2" id="KW-1133">Transmembrane helix</keyword>